<evidence type="ECO:0000313" key="2">
    <source>
        <dbReference type="RefSeq" id="XP_020982182.1"/>
    </source>
</evidence>
<keyword evidence="1" id="KW-1185">Reference proteome</keyword>
<dbReference type="Proteomes" id="UP000515211">
    <property type="component" value="Chromosome 6"/>
</dbReference>
<dbReference type="RefSeq" id="XP_020982182.1">
    <property type="nucleotide sequence ID" value="XM_021126523.2"/>
</dbReference>
<dbReference type="GeneID" id="110273391"/>
<protein>
    <submittedName>
        <fullName evidence="2">Phosphopantetheine adenylyltransferase 2-like</fullName>
    </submittedName>
</protein>
<gene>
    <name evidence="2" type="primary">LOC110273391</name>
</gene>
<accession>A0A6P5MAJ7</accession>
<dbReference type="AlphaFoldDB" id="A0A6P5MAJ7"/>
<dbReference type="KEGG" id="adu:110273391"/>
<proteinExistence type="predicted"/>
<evidence type="ECO:0000313" key="1">
    <source>
        <dbReference type="Proteomes" id="UP000515211"/>
    </source>
</evidence>
<reference evidence="2" key="2">
    <citation type="submission" date="2025-08" db="UniProtKB">
        <authorList>
            <consortium name="RefSeq"/>
        </authorList>
    </citation>
    <scope>IDENTIFICATION</scope>
    <source>
        <tissue evidence="2">Whole plant</tissue>
    </source>
</reference>
<reference evidence="1" key="1">
    <citation type="journal article" date="2016" name="Nat. Genet.">
        <title>The genome sequences of Arachis duranensis and Arachis ipaensis, the diploid ancestors of cultivated peanut.</title>
        <authorList>
            <person name="Bertioli D.J."/>
            <person name="Cannon S.B."/>
            <person name="Froenicke L."/>
            <person name="Huang G."/>
            <person name="Farmer A.D."/>
            <person name="Cannon E.K."/>
            <person name="Liu X."/>
            <person name="Gao D."/>
            <person name="Clevenger J."/>
            <person name="Dash S."/>
            <person name="Ren L."/>
            <person name="Moretzsohn M.C."/>
            <person name="Shirasawa K."/>
            <person name="Huang W."/>
            <person name="Vidigal B."/>
            <person name="Abernathy B."/>
            <person name="Chu Y."/>
            <person name="Niederhuth C.E."/>
            <person name="Umale P."/>
            <person name="Araujo A.C."/>
            <person name="Kozik A."/>
            <person name="Kim K.D."/>
            <person name="Burow M.D."/>
            <person name="Varshney R.K."/>
            <person name="Wang X."/>
            <person name="Zhang X."/>
            <person name="Barkley N."/>
            <person name="Guimaraes P.M."/>
            <person name="Isobe S."/>
            <person name="Guo B."/>
            <person name="Liao B."/>
            <person name="Stalker H.T."/>
            <person name="Schmitz R.J."/>
            <person name="Scheffler B.E."/>
            <person name="Leal-Bertioli S.C."/>
            <person name="Xun X."/>
            <person name="Jackson S.A."/>
            <person name="Michelmore R."/>
            <person name="Ozias-Akins P."/>
        </authorList>
    </citation>
    <scope>NUCLEOTIDE SEQUENCE [LARGE SCALE GENOMIC DNA]</scope>
    <source>
        <strain evidence="1">cv. V14167</strain>
    </source>
</reference>
<name>A0A6P5MAJ7_ARADU</name>
<sequence length="88" mass="9707">MVWLTGGDSPSEMEEKNGGGYLAVESVTGCEAKSIKPELEVQAVPITDPYVPSIMDVDLEAVVVRFVICKLVLCHFYLLFPDLVDHDH</sequence>
<organism evidence="1 2">
    <name type="scientific">Arachis duranensis</name>
    <name type="common">Wild peanut</name>
    <dbReference type="NCBI Taxonomy" id="130453"/>
    <lineage>
        <taxon>Eukaryota</taxon>
        <taxon>Viridiplantae</taxon>
        <taxon>Streptophyta</taxon>
        <taxon>Embryophyta</taxon>
        <taxon>Tracheophyta</taxon>
        <taxon>Spermatophyta</taxon>
        <taxon>Magnoliopsida</taxon>
        <taxon>eudicotyledons</taxon>
        <taxon>Gunneridae</taxon>
        <taxon>Pentapetalae</taxon>
        <taxon>rosids</taxon>
        <taxon>fabids</taxon>
        <taxon>Fabales</taxon>
        <taxon>Fabaceae</taxon>
        <taxon>Papilionoideae</taxon>
        <taxon>50 kb inversion clade</taxon>
        <taxon>dalbergioids sensu lato</taxon>
        <taxon>Dalbergieae</taxon>
        <taxon>Pterocarpus clade</taxon>
        <taxon>Arachis</taxon>
    </lineage>
</organism>